<keyword evidence="2" id="KW-1185">Reference proteome</keyword>
<protein>
    <submittedName>
        <fullName evidence="1">Uncharacterized protein</fullName>
    </submittedName>
</protein>
<evidence type="ECO:0000313" key="2">
    <source>
        <dbReference type="Proteomes" id="UP000290288"/>
    </source>
</evidence>
<reference evidence="1 2" key="1">
    <citation type="submission" date="2019-01" db="EMBL/GenBank/DDBJ databases">
        <title>Draft genome sequence of Psathyrella aberdarensis IHI B618.</title>
        <authorList>
            <person name="Buettner E."/>
            <person name="Kellner H."/>
        </authorList>
    </citation>
    <scope>NUCLEOTIDE SEQUENCE [LARGE SCALE GENOMIC DNA]</scope>
    <source>
        <strain evidence="1 2">IHI B618</strain>
    </source>
</reference>
<accession>A0A4Q2DG49</accession>
<proteinExistence type="predicted"/>
<sequence length="220" mass="25348">MSNSTGLQATIRSLYYFEAYLRFSDPSSSAYAMLGVPGSTAIQRWEFQTPSPSSSMFSVMNLEYNTYVTGAPSGLDPVPLTSGSSPQFWYSGTFYDGSQAVCYDPDCLYLWSPLDNTVQFKLEPYFNNRIGIISIISFSYITQRILGTYYYSYWSTPRRRGIEIMRSLWKVEMRLHSIRSLVSFLIQSDSRSTSQQLSPGKHRRDKDDIYRDHRSGKHLW</sequence>
<organism evidence="1 2">
    <name type="scientific">Candolleomyces aberdarensis</name>
    <dbReference type="NCBI Taxonomy" id="2316362"/>
    <lineage>
        <taxon>Eukaryota</taxon>
        <taxon>Fungi</taxon>
        <taxon>Dikarya</taxon>
        <taxon>Basidiomycota</taxon>
        <taxon>Agaricomycotina</taxon>
        <taxon>Agaricomycetes</taxon>
        <taxon>Agaricomycetidae</taxon>
        <taxon>Agaricales</taxon>
        <taxon>Agaricineae</taxon>
        <taxon>Psathyrellaceae</taxon>
        <taxon>Candolleomyces</taxon>
    </lineage>
</organism>
<evidence type="ECO:0000313" key="1">
    <source>
        <dbReference type="EMBL" id="RXW17485.1"/>
    </source>
</evidence>
<dbReference type="EMBL" id="SDEE01000336">
    <property type="protein sequence ID" value="RXW17485.1"/>
    <property type="molecule type" value="Genomic_DNA"/>
</dbReference>
<dbReference type="AlphaFoldDB" id="A0A4Q2DG49"/>
<gene>
    <name evidence="1" type="ORF">EST38_g8368</name>
</gene>
<dbReference type="Proteomes" id="UP000290288">
    <property type="component" value="Unassembled WGS sequence"/>
</dbReference>
<name>A0A4Q2DG49_9AGAR</name>
<comment type="caution">
    <text evidence="1">The sequence shown here is derived from an EMBL/GenBank/DDBJ whole genome shotgun (WGS) entry which is preliminary data.</text>
</comment>